<dbReference type="Proteomes" id="UP000001349">
    <property type="component" value="Chromosome"/>
</dbReference>
<name>B8I613_RUMCH</name>
<keyword evidence="1" id="KW-1133">Transmembrane helix</keyword>
<dbReference type="HOGENOM" id="CLU_096106_0_0_9"/>
<sequence length="260" mass="30064">MFRYFFTYIDDIPQRLHNSLFSIQHILAVAMVVCMWCIMTILFKDKSEVKKWRMLILTSLLLPLTEGAQVLWYNAVGKFSWGYTLPLHLCSLMFIILPIMTITRSRLLMEYSYAMGLAPAFMALLTPDVFYYPTFSFIYIQTILVHGIICFIPVFMVFGMGFRPDIRSLPKTIAILIAFALMITPVNIITNGNYFFLRFPAPGSLMEVFAGHVGNQWYLIPTFILGCVLWAVLYVPFLVMERRKTRCLKATKSKKVLADR</sequence>
<feature type="transmembrane region" description="Helical" evidence="1">
    <location>
        <begin position="55"/>
        <end position="75"/>
    </location>
</feature>
<evidence type="ECO:0008006" key="4">
    <source>
        <dbReference type="Google" id="ProtNLM"/>
    </source>
</evidence>
<proteinExistence type="predicted"/>
<dbReference type="KEGG" id="cce:Ccel_2449"/>
<dbReference type="AlphaFoldDB" id="B8I613"/>
<dbReference type="OrthoDB" id="1696382at2"/>
<evidence type="ECO:0000256" key="1">
    <source>
        <dbReference type="SAM" id="Phobius"/>
    </source>
</evidence>
<feature type="transmembrane region" description="Helical" evidence="1">
    <location>
        <begin position="217"/>
        <end position="239"/>
    </location>
</feature>
<accession>B8I613</accession>
<feature type="transmembrane region" description="Helical" evidence="1">
    <location>
        <begin position="173"/>
        <end position="197"/>
    </location>
</feature>
<feature type="transmembrane region" description="Helical" evidence="1">
    <location>
        <begin position="81"/>
        <end position="99"/>
    </location>
</feature>
<dbReference type="EMBL" id="CP001348">
    <property type="protein sequence ID" value="ACL76778.1"/>
    <property type="molecule type" value="Genomic_DNA"/>
</dbReference>
<keyword evidence="1" id="KW-0812">Transmembrane</keyword>
<dbReference type="STRING" id="394503.Ccel_2449"/>
<dbReference type="NCBIfam" id="TIGR02206">
    <property type="entry name" value="intg_mem_TP0381"/>
    <property type="match status" value="1"/>
</dbReference>
<organism evidence="2 3">
    <name type="scientific">Ruminiclostridium cellulolyticum (strain ATCC 35319 / DSM 5812 / JCM 6584 / H10)</name>
    <name type="common">Clostridium cellulolyticum</name>
    <dbReference type="NCBI Taxonomy" id="394503"/>
    <lineage>
        <taxon>Bacteria</taxon>
        <taxon>Bacillati</taxon>
        <taxon>Bacillota</taxon>
        <taxon>Clostridia</taxon>
        <taxon>Eubacteriales</taxon>
        <taxon>Oscillospiraceae</taxon>
        <taxon>Ruminiclostridium</taxon>
    </lineage>
</organism>
<dbReference type="RefSeq" id="WP_015925867.1">
    <property type="nucleotide sequence ID" value="NC_011898.1"/>
</dbReference>
<evidence type="ECO:0000313" key="3">
    <source>
        <dbReference type="Proteomes" id="UP000001349"/>
    </source>
</evidence>
<gene>
    <name evidence="2" type="ordered locus">Ccel_2449</name>
</gene>
<dbReference type="eggNOG" id="COG5522">
    <property type="taxonomic scope" value="Bacteria"/>
</dbReference>
<keyword evidence="3" id="KW-1185">Reference proteome</keyword>
<protein>
    <recommendedName>
        <fullName evidence="4">TIGR02206 family membrane protein</fullName>
    </recommendedName>
</protein>
<dbReference type="InterPro" id="IPR011737">
    <property type="entry name" value="CHP02206_TP0381"/>
</dbReference>
<feature type="transmembrane region" description="Helical" evidence="1">
    <location>
        <begin position="111"/>
        <end position="132"/>
    </location>
</feature>
<dbReference type="Pfam" id="PF14808">
    <property type="entry name" value="TMEM164"/>
    <property type="match status" value="1"/>
</dbReference>
<reference evidence="2 3" key="1">
    <citation type="submission" date="2009-01" db="EMBL/GenBank/DDBJ databases">
        <title>Complete sequence of Clostridium cellulolyticum H10.</title>
        <authorList>
            <consortium name="US DOE Joint Genome Institute"/>
            <person name="Lucas S."/>
            <person name="Copeland A."/>
            <person name="Lapidus A."/>
            <person name="Glavina del Rio T."/>
            <person name="Dalin E."/>
            <person name="Tice H."/>
            <person name="Bruce D."/>
            <person name="Goodwin L."/>
            <person name="Pitluck S."/>
            <person name="Chertkov O."/>
            <person name="Saunders E."/>
            <person name="Brettin T."/>
            <person name="Detter J.C."/>
            <person name="Han C."/>
            <person name="Larimer F."/>
            <person name="Land M."/>
            <person name="Hauser L."/>
            <person name="Kyrpides N."/>
            <person name="Ivanova N."/>
            <person name="Zhou J."/>
            <person name="Richardson P."/>
        </authorList>
    </citation>
    <scope>NUCLEOTIDE SEQUENCE [LARGE SCALE GENOMIC DNA]</scope>
    <source>
        <strain evidence="3">ATCC 35319 / DSM 5812 / JCM 6584 / H10</strain>
    </source>
</reference>
<evidence type="ECO:0000313" key="2">
    <source>
        <dbReference type="EMBL" id="ACL76778.1"/>
    </source>
</evidence>
<keyword evidence="1" id="KW-0472">Membrane</keyword>
<feature type="transmembrane region" description="Helical" evidence="1">
    <location>
        <begin position="20"/>
        <end position="43"/>
    </location>
</feature>
<feature type="transmembrane region" description="Helical" evidence="1">
    <location>
        <begin position="138"/>
        <end position="161"/>
    </location>
</feature>